<organism evidence="2 3">
    <name type="scientific">Neoroseomonas lacus</name>
    <dbReference type="NCBI Taxonomy" id="287609"/>
    <lineage>
        <taxon>Bacteria</taxon>
        <taxon>Pseudomonadati</taxon>
        <taxon>Pseudomonadota</taxon>
        <taxon>Alphaproteobacteria</taxon>
        <taxon>Acetobacterales</taxon>
        <taxon>Acetobacteraceae</taxon>
        <taxon>Neoroseomonas</taxon>
    </lineage>
</organism>
<dbReference type="PANTHER" id="PTHR43312">
    <property type="entry name" value="D-THREO-ALDOSE 1-DEHYDROGENASE"/>
    <property type="match status" value="1"/>
</dbReference>
<dbReference type="Proteomes" id="UP000661507">
    <property type="component" value="Unassembled WGS sequence"/>
</dbReference>
<gene>
    <name evidence="2" type="ORF">GCM10011320_13330</name>
</gene>
<dbReference type="EMBL" id="BMKW01000003">
    <property type="protein sequence ID" value="GGJ07684.1"/>
    <property type="molecule type" value="Genomic_DNA"/>
</dbReference>
<reference evidence="2" key="2">
    <citation type="submission" date="2020-09" db="EMBL/GenBank/DDBJ databases">
        <authorList>
            <person name="Sun Q."/>
            <person name="Zhou Y."/>
        </authorList>
    </citation>
    <scope>NUCLEOTIDE SEQUENCE</scope>
    <source>
        <strain evidence="2">CGMCC 1.3617</strain>
    </source>
</reference>
<evidence type="ECO:0000259" key="1">
    <source>
        <dbReference type="Pfam" id="PF00248"/>
    </source>
</evidence>
<dbReference type="InterPro" id="IPR023210">
    <property type="entry name" value="NADP_OxRdtase_dom"/>
</dbReference>
<evidence type="ECO:0000313" key="2">
    <source>
        <dbReference type="EMBL" id="GGJ07684.1"/>
    </source>
</evidence>
<protein>
    <submittedName>
        <fullName evidence="2">D-threo-aldose 1-dehydrogenase</fullName>
    </submittedName>
</protein>
<dbReference type="RefSeq" id="WP_188966170.1">
    <property type="nucleotide sequence ID" value="NZ_BMKW01000003.1"/>
</dbReference>
<feature type="domain" description="NADP-dependent oxidoreductase" evidence="1">
    <location>
        <begin position="16"/>
        <end position="322"/>
    </location>
</feature>
<dbReference type="InterPro" id="IPR053135">
    <property type="entry name" value="AKR2_Oxidoreductase"/>
</dbReference>
<dbReference type="PROSITE" id="PS51257">
    <property type="entry name" value="PROKAR_LIPOPROTEIN"/>
    <property type="match status" value="1"/>
</dbReference>
<dbReference type="Gene3D" id="3.20.20.100">
    <property type="entry name" value="NADP-dependent oxidoreductase domain"/>
    <property type="match status" value="1"/>
</dbReference>
<sequence>MQQRQLGRTGISVSVLGYGCGAIGGLMVKGSAAEQDRAIGRAIDQGITYFDTAYAYGEGVSETNLGRALKALRATVTVGTKVRVYPQQRGDIAGTVAASIEGSLVRLGSDCVDIYQLHNPITLDGAAPSFTVEQMLNEAVPVLRRLREQGKCRFYGITGLGDAPAVRRVLEEGGFATAQMPYNLLNPSGIAPLPAGSAMTDLEGRIAHAASRDVGVMAIRILAGGALSGSEARSPLGVPKVEPIASGADYAADVAAARRLMPVIEVGHAKDLVDLALRFATMPAQIATAIIGTSSIAELDHAVAAVERGPLPDEALAMIAALRAP</sequence>
<name>A0A917KDF3_9PROT</name>
<dbReference type="InterPro" id="IPR036812">
    <property type="entry name" value="NAD(P)_OxRdtase_dom_sf"/>
</dbReference>
<evidence type="ECO:0000313" key="3">
    <source>
        <dbReference type="Proteomes" id="UP000661507"/>
    </source>
</evidence>
<keyword evidence="3" id="KW-1185">Reference proteome</keyword>
<reference evidence="2" key="1">
    <citation type="journal article" date="2014" name="Int. J. Syst. Evol. Microbiol.">
        <title>Complete genome sequence of Corynebacterium casei LMG S-19264T (=DSM 44701T), isolated from a smear-ripened cheese.</title>
        <authorList>
            <consortium name="US DOE Joint Genome Institute (JGI-PGF)"/>
            <person name="Walter F."/>
            <person name="Albersmeier A."/>
            <person name="Kalinowski J."/>
            <person name="Ruckert C."/>
        </authorList>
    </citation>
    <scope>NUCLEOTIDE SEQUENCE</scope>
    <source>
        <strain evidence="2">CGMCC 1.3617</strain>
    </source>
</reference>
<dbReference type="Pfam" id="PF00248">
    <property type="entry name" value="Aldo_ket_red"/>
    <property type="match status" value="1"/>
</dbReference>
<comment type="caution">
    <text evidence="2">The sequence shown here is derived from an EMBL/GenBank/DDBJ whole genome shotgun (WGS) entry which is preliminary data.</text>
</comment>
<accession>A0A917KDF3</accession>
<proteinExistence type="predicted"/>
<dbReference type="AlphaFoldDB" id="A0A917KDF3"/>
<dbReference type="SUPFAM" id="SSF51430">
    <property type="entry name" value="NAD(P)-linked oxidoreductase"/>
    <property type="match status" value="1"/>
</dbReference>
<dbReference type="PANTHER" id="PTHR43312:SF1">
    <property type="entry name" value="NADP-DEPENDENT OXIDOREDUCTASE DOMAIN-CONTAINING PROTEIN"/>
    <property type="match status" value="1"/>
</dbReference>